<dbReference type="OrthoDB" id="5430299at2759"/>
<comment type="caution">
    <text evidence="1">The sequence shown here is derived from an EMBL/GenBank/DDBJ whole genome shotgun (WGS) entry which is preliminary data.</text>
</comment>
<evidence type="ECO:0000313" key="1">
    <source>
        <dbReference type="EMBL" id="KAF4508199.1"/>
    </source>
</evidence>
<gene>
    <name evidence="1" type="ORF">G6O67_004610</name>
</gene>
<name>A0A8H4PPS1_9HYPO</name>
<dbReference type="Proteomes" id="UP000557566">
    <property type="component" value="Unassembled WGS sequence"/>
</dbReference>
<reference evidence="1 2" key="1">
    <citation type="journal article" date="2020" name="Genome Biol. Evol.">
        <title>A new high-quality draft genome assembly of the Chinese cordyceps Ophiocordyceps sinensis.</title>
        <authorList>
            <person name="Shu R."/>
            <person name="Zhang J."/>
            <person name="Meng Q."/>
            <person name="Zhang H."/>
            <person name="Zhou G."/>
            <person name="Li M."/>
            <person name="Wu P."/>
            <person name="Zhao Y."/>
            <person name="Chen C."/>
            <person name="Qin Q."/>
        </authorList>
    </citation>
    <scope>NUCLEOTIDE SEQUENCE [LARGE SCALE GENOMIC DNA]</scope>
    <source>
        <strain evidence="1 2">IOZ07</strain>
    </source>
</reference>
<keyword evidence="2" id="KW-1185">Reference proteome</keyword>
<dbReference type="AlphaFoldDB" id="A0A8H4PPS1"/>
<organism evidence="1 2">
    <name type="scientific">Ophiocordyceps sinensis</name>
    <dbReference type="NCBI Taxonomy" id="72228"/>
    <lineage>
        <taxon>Eukaryota</taxon>
        <taxon>Fungi</taxon>
        <taxon>Dikarya</taxon>
        <taxon>Ascomycota</taxon>
        <taxon>Pezizomycotina</taxon>
        <taxon>Sordariomycetes</taxon>
        <taxon>Hypocreomycetidae</taxon>
        <taxon>Hypocreales</taxon>
        <taxon>Ophiocordycipitaceae</taxon>
        <taxon>Ophiocordyceps</taxon>
    </lineage>
</organism>
<proteinExistence type="predicted"/>
<evidence type="ECO:0000313" key="2">
    <source>
        <dbReference type="Proteomes" id="UP000557566"/>
    </source>
</evidence>
<protein>
    <submittedName>
        <fullName evidence="1">Uncharacterized protein</fullName>
    </submittedName>
</protein>
<accession>A0A8H4PPS1</accession>
<dbReference type="EMBL" id="JAAVMX010000005">
    <property type="protein sequence ID" value="KAF4508199.1"/>
    <property type="molecule type" value="Genomic_DNA"/>
</dbReference>
<sequence length="356" mass="40397">MNKVDTSVDLFLLSDEQIIAMFTAKQHGFHQWQTKVETSLLDSHIVDDRVYRSLFRERFPLQEDRNEFYAWSDLWNGRHRRRMYRPMTPFGFIQLVQGTDFRRPDSIAKLTWQMEMGTMPFLFLGQSNHGGTMTGYGIRPGGSYLWPNLDEGPDDVDILHRGVLGINFNVRVIPTPASAPNRRLQARVDSAASDDANHGGGFTFAQIGALYVFGEDWNQARQQGIERVMGGNWRETGFGVVVEVDPYGRLGAIWVIWGVYAPDEDDTSQRGERMPMLDNEGSLLPDVGRLYPGAKTPFMVAKIANNLEALKSPPAWNGLIFTNQIAHECQLVRAKLVGNVLLRQYIARSNGQYMYC</sequence>